<organism evidence="1">
    <name type="scientific">marine sediment metagenome</name>
    <dbReference type="NCBI Taxonomy" id="412755"/>
    <lineage>
        <taxon>unclassified sequences</taxon>
        <taxon>metagenomes</taxon>
        <taxon>ecological metagenomes</taxon>
    </lineage>
</organism>
<proteinExistence type="predicted"/>
<protein>
    <submittedName>
        <fullName evidence="1">Uncharacterized protein</fullName>
    </submittedName>
</protein>
<gene>
    <name evidence="1" type="ORF">LCGC14_2948460</name>
</gene>
<evidence type="ECO:0000313" key="1">
    <source>
        <dbReference type="EMBL" id="KKK67999.1"/>
    </source>
</evidence>
<name>A0A0F8ZNN7_9ZZZZ</name>
<dbReference type="EMBL" id="LAZR01059338">
    <property type="protein sequence ID" value="KKK67999.1"/>
    <property type="molecule type" value="Genomic_DNA"/>
</dbReference>
<comment type="caution">
    <text evidence="1">The sequence shown here is derived from an EMBL/GenBank/DDBJ whole genome shotgun (WGS) entry which is preliminary data.</text>
</comment>
<accession>A0A0F8ZNN7</accession>
<reference evidence="1" key="1">
    <citation type="journal article" date="2015" name="Nature">
        <title>Complex archaea that bridge the gap between prokaryotes and eukaryotes.</title>
        <authorList>
            <person name="Spang A."/>
            <person name="Saw J.H."/>
            <person name="Jorgensen S.L."/>
            <person name="Zaremba-Niedzwiedzka K."/>
            <person name="Martijn J."/>
            <person name="Lind A.E."/>
            <person name="van Eijk R."/>
            <person name="Schleper C."/>
            <person name="Guy L."/>
            <person name="Ettema T.J."/>
        </authorList>
    </citation>
    <scope>NUCLEOTIDE SEQUENCE</scope>
</reference>
<dbReference type="AlphaFoldDB" id="A0A0F8ZNN7"/>
<sequence>MSKQLVFPFNPIIWPAVPHDETGESNLGFATDDSTQRYTVGTRAMSWDGSVLRYAKWGSANTSYQNGIWSNTTSAGVGFESVNGASAVGDRTVNVADASTTLNQYAGGYLILFHATGDGSVYTVIGNTVSAGGIVILTLDRPLAAAVTTSDNLELYESPFADIRSGNSGNTKAFWGIPMALMTSGNYGWIKTWGAIFIAPQSTVGGQGLAAGYFRHDGSIDVRGNISAATVSDQYAGFRMIGSAAGDGPLFMLQVAI</sequence>